<dbReference type="InterPro" id="IPR002173">
    <property type="entry name" value="Carboh/pur_kinase_PfkB_CS"/>
</dbReference>
<dbReference type="GO" id="GO:0033786">
    <property type="term" value="F:heptose-1-phosphate adenylyltransferase activity"/>
    <property type="evidence" value="ECO:0007669"/>
    <property type="project" value="TreeGrafter"/>
</dbReference>
<dbReference type="InterPro" id="IPR011913">
    <property type="entry name" value="RfaE_dom_I"/>
</dbReference>
<keyword evidence="5" id="KW-1185">Reference proteome</keyword>
<keyword evidence="1" id="KW-0808">Transferase</keyword>
<dbReference type="PANTHER" id="PTHR46969">
    <property type="entry name" value="BIFUNCTIONAL PROTEIN HLDE"/>
    <property type="match status" value="1"/>
</dbReference>
<name>A9B007_HERA2</name>
<organism evidence="4 5">
    <name type="scientific">Herpetosiphon aurantiacus (strain ATCC 23779 / DSM 785 / 114-95)</name>
    <dbReference type="NCBI Taxonomy" id="316274"/>
    <lineage>
        <taxon>Bacteria</taxon>
        <taxon>Bacillati</taxon>
        <taxon>Chloroflexota</taxon>
        <taxon>Chloroflexia</taxon>
        <taxon>Herpetosiphonales</taxon>
        <taxon>Herpetosiphonaceae</taxon>
        <taxon>Herpetosiphon</taxon>
    </lineage>
</organism>
<dbReference type="HOGENOM" id="CLU_021150_0_1_0"/>
<evidence type="ECO:0000259" key="3">
    <source>
        <dbReference type="Pfam" id="PF00294"/>
    </source>
</evidence>
<reference evidence="4 5" key="1">
    <citation type="journal article" date="2011" name="Stand. Genomic Sci.">
        <title>Complete genome sequence of the filamentous gliding predatory bacterium Herpetosiphon aurantiacus type strain (114-95(T)).</title>
        <authorList>
            <person name="Kiss H."/>
            <person name="Nett M."/>
            <person name="Domin N."/>
            <person name="Martin K."/>
            <person name="Maresca J.A."/>
            <person name="Copeland A."/>
            <person name="Lapidus A."/>
            <person name="Lucas S."/>
            <person name="Berry K.W."/>
            <person name="Glavina Del Rio T."/>
            <person name="Dalin E."/>
            <person name="Tice H."/>
            <person name="Pitluck S."/>
            <person name="Richardson P."/>
            <person name="Bruce D."/>
            <person name="Goodwin L."/>
            <person name="Han C."/>
            <person name="Detter J.C."/>
            <person name="Schmutz J."/>
            <person name="Brettin T."/>
            <person name="Land M."/>
            <person name="Hauser L."/>
            <person name="Kyrpides N.C."/>
            <person name="Ivanova N."/>
            <person name="Goker M."/>
            <person name="Woyke T."/>
            <person name="Klenk H.P."/>
            <person name="Bryant D.A."/>
        </authorList>
    </citation>
    <scope>NUCLEOTIDE SEQUENCE [LARGE SCALE GENOMIC DNA]</scope>
    <source>
        <strain evidence="5">ATCC 23779 / DSM 785 / 114-95</strain>
    </source>
</reference>
<dbReference type="PROSITE" id="PS00583">
    <property type="entry name" value="PFKB_KINASES_1"/>
    <property type="match status" value="1"/>
</dbReference>
<dbReference type="InterPro" id="IPR011611">
    <property type="entry name" value="PfkB_dom"/>
</dbReference>
<evidence type="ECO:0000313" key="5">
    <source>
        <dbReference type="Proteomes" id="UP000000787"/>
    </source>
</evidence>
<dbReference type="eggNOG" id="COG2870">
    <property type="taxonomic scope" value="Bacteria"/>
</dbReference>
<dbReference type="GO" id="GO:0005829">
    <property type="term" value="C:cytosol"/>
    <property type="evidence" value="ECO:0007669"/>
    <property type="project" value="TreeGrafter"/>
</dbReference>
<dbReference type="Proteomes" id="UP000000787">
    <property type="component" value="Chromosome"/>
</dbReference>
<evidence type="ECO:0000313" key="4">
    <source>
        <dbReference type="EMBL" id="ABX03714.1"/>
    </source>
</evidence>
<dbReference type="Gene3D" id="3.40.1190.20">
    <property type="match status" value="1"/>
</dbReference>
<dbReference type="InParanoid" id="A9B007"/>
<dbReference type="KEGG" id="hau:Haur_1066"/>
<proteinExistence type="predicted"/>
<feature type="domain" description="Carbohydrate kinase PfkB" evidence="3">
    <location>
        <begin position="16"/>
        <end position="319"/>
    </location>
</feature>
<dbReference type="STRING" id="316274.Haur_1066"/>
<sequence>MCMITVEHVAQLANRRVLVVGDVVLDEYLYGKPERLSREAAIPVLEFEQRRIIPGGAANPAANITALGSNAGIVALIGADQAGQELANALHKRKVSTAGLLRDEQRPTTTKTRILASVQLTVAQQVARLDKIDRRPVDPAFEDQAIELLGQLIPQVDAVLCSDYRVGWLSERLIQHIQQLCQQYQTLLTVDSQGRFEPYAGADFLKCNLGEAEAWLGQRLTNDQQVEQGLERLRDQLKLAAVVITRGGAGFSLLDPAGIHHIPAVPIGEVFDATGAGDTFIATATLSLCAGHSPLIAAQLANTAAALVVRRIGVATVSPNELQNALIQFGQIV</sequence>
<dbReference type="CDD" id="cd01172">
    <property type="entry name" value="RfaE_like"/>
    <property type="match status" value="1"/>
</dbReference>
<dbReference type="PANTHER" id="PTHR46969:SF1">
    <property type="entry name" value="BIFUNCTIONAL PROTEIN HLDE"/>
    <property type="match status" value="1"/>
</dbReference>
<keyword evidence="2" id="KW-0418">Kinase</keyword>
<dbReference type="Pfam" id="PF00294">
    <property type="entry name" value="PfkB"/>
    <property type="match status" value="1"/>
</dbReference>
<evidence type="ECO:0000256" key="2">
    <source>
        <dbReference type="ARBA" id="ARBA00022777"/>
    </source>
</evidence>
<dbReference type="AlphaFoldDB" id="A9B007"/>
<dbReference type="GO" id="GO:0033785">
    <property type="term" value="F:heptose 7-phosphate kinase activity"/>
    <property type="evidence" value="ECO:0007669"/>
    <property type="project" value="TreeGrafter"/>
</dbReference>
<dbReference type="BioCyc" id="HAUR316274:GHYA-1083-MONOMER"/>
<dbReference type="EMBL" id="CP000875">
    <property type="protein sequence ID" value="ABX03714.1"/>
    <property type="molecule type" value="Genomic_DNA"/>
</dbReference>
<accession>A9B007</accession>
<evidence type="ECO:0000256" key="1">
    <source>
        <dbReference type="ARBA" id="ARBA00022679"/>
    </source>
</evidence>
<dbReference type="InterPro" id="IPR029056">
    <property type="entry name" value="Ribokinase-like"/>
</dbReference>
<dbReference type="SUPFAM" id="SSF53613">
    <property type="entry name" value="Ribokinase-like"/>
    <property type="match status" value="1"/>
</dbReference>
<protein>
    <submittedName>
        <fullName evidence="4">PfkB domain protein</fullName>
    </submittedName>
</protein>
<dbReference type="GO" id="GO:0016773">
    <property type="term" value="F:phosphotransferase activity, alcohol group as acceptor"/>
    <property type="evidence" value="ECO:0007669"/>
    <property type="project" value="InterPro"/>
</dbReference>
<gene>
    <name evidence="4" type="ordered locus">Haur_1066</name>
</gene>